<feature type="compositionally biased region" description="Low complexity" evidence="1">
    <location>
        <begin position="64"/>
        <end position="86"/>
    </location>
</feature>
<reference evidence="2" key="2">
    <citation type="submission" date="2021-03" db="EMBL/GenBank/DDBJ databases">
        <authorList>
            <person name="Alouane T."/>
            <person name="Langin T."/>
            <person name="Bonhomme L."/>
        </authorList>
    </citation>
    <scope>NUCLEOTIDE SEQUENCE</scope>
    <source>
        <strain evidence="2">MDC_Fg202</strain>
    </source>
</reference>
<name>A0A679NZ79_GIBZA</name>
<feature type="region of interest" description="Disordered" evidence="1">
    <location>
        <begin position="119"/>
        <end position="145"/>
    </location>
</feature>
<dbReference type="AlphaFoldDB" id="A0A679NZ79"/>
<proteinExistence type="predicted"/>
<reference evidence="3" key="1">
    <citation type="submission" date="2019-04" db="EMBL/GenBank/DDBJ databases">
        <authorList>
            <person name="Melise S."/>
            <person name="Noan J."/>
            <person name="Okalmin O."/>
        </authorList>
    </citation>
    <scope>NUCLEOTIDE SEQUENCE</scope>
    <source>
        <strain evidence="3">FN9</strain>
    </source>
</reference>
<dbReference type="EMBL" id="CAAKMV010000185">
    <property type="protein sequence ID" value="VIO63983.1"/>
    <property type="molecule type" value="Genomic_DNA"/>
</dbReference>
<evidence type="ECO:0000256" key="1">
    <source>
        <dbReference type="SAM" id="MobiDB-lite"/>
    </source>
</evidence>
<accession>A0A679NZ79</accession>
<dbReference type="EMBL" id="CAJPIJ010000184">
    <property type="protein sequence ID" value="CAG2006282.1"/>
    <property type="molecule type" value="Genomic_DNA"/>
</dbReference>
<sequence>MPGSALHPNIQPGHRLKQRPQPDLQHTSHAYDIRHPPQFSSMDGLPFSFTSQPAAAQAFQYPPHLSISGSSRSSRLHSSPSSSSSSTHADSPEHTPGTHLITNDTTVPQVMGSRWYETHRHTSDETTINEKPREKTLRPTRPSRPDYDLISTKVTIWTTPRKLIEIMDRSTGLALVFLSVDRYSEK</sequence>
<dbReference type="Proteomes" id="UP000746612">
    <property type="component" value="Unassembled WGS sequence"/>
</dbReference>
<evidence type="ECO:0000313" key="3">
    <source>
        <dbReference type="EMBL" id="VIO63983.1"/>
    </source>
</evidence>
<evidence type="ECO:0000313" key="2">
    <source>
        <dbReference type="EMBL" id="CAG2006282.1"/>
    </source>
</evidence>
<feature type="region of interest" description="Disordered" evidence="1">
    <location>
        <begin position="1"/>
        <end position="46"/>
    </location>
</feature>
<protein>
    <submittedName>
        <fullName evidence="3">Uncharacterized protein</fullName>
    </submittedName>
</protein>
<organism evidence="3">
    <name type="scientific">Gibberella zeae</name>
    <name type="common">Wheat head blight fungus</name>
    <name type="synonym">Fusarium graminearum</name>
    <dbReference type="NCBI Taxonomy" id="5518"/>
    <lineage>
        <taxon>Eukaryota</taxon>
        <taxon>Fungi</taxon>
        <taxon>Dikarya</taxon>
        <taxon>Ascomycota</taxon>
        <taxon>Pezizomycotina</taxon>
        <taxon>Sordariomycetes</taxon>
        <taxon>Hypocreomycetidae</taxon>
        <taxon>Hypocreales</taxon>
        <taxon>Nectriaceae</taxon>
        <taxon>Fusarium</taxon>
    </lineage>
</organism>
<gene>
    <name evidence="3" type="ORF">FUG_LOCUS542121</name>
    <name evidence="2" type="ORF">MDCFG202_LOCUS518633</name>
</gene>
<feature type="region of interest" description="Disordered" evidence="1">
    <location>
        <begin position="64"/>
        <end position="107"/>
    </location>
</feature>